<dbReference type="RefSeq" id="WP_179842490.1">
    <property type="nucleotide sequence ID" value="NZ_CP146086.1"/>
</dbReference>
<dbReference type="EMBL" id="JACCBA010000001">
    <property type="protein sequence ID" value="NYD44988.1"/>
    <property type="molecule type" value="Genomic_DNA"/>
</dbReference>
<dbReference type="PROSITE" id="PS51371">
    <property type="entry name" value="CBS"/>
    <property type="match status" value="2"/>
</dbReference>
<evidence type="ECO:0000256" key="1">
    <source>
        <dbReference type="ARBA" id="ARBA00023122"/>
    </source>
</evidence>
<gene>
    <name evidence="4" type="ORF">BJY14_000971</name>
</gene>
<proteinExistence type="predicted"/>
<dbReference type="InterPro" id="IPR046342">
    <property type="entry name" value="CBS_dom_sf"/>
</dbReference>
<dbReference type="SUPFAM" id="SSF54631">
    <property type="entry name" value="CBS-domain pair"/>
    <property type="match status" value="1"/>
</dbReference>
<reference evidence="4 5" key="1">
    <citation type="submission" date="2020-07" db="EMBL/GenBank/DDBJ databases">
        <title>Sequencing the genomes of 1000 actinobacteria strains.</title>
        <authorList>
            <person name="Klenk H.-P."/>
        </authorList>
    </citation>
    <scope>NUCLEOTIDE SEQUENCE [LARGE SCALE GENOMIC DNA]</scope>
    <source>
        <strain evidence="4 5">DSM 40398</strain>
    </source>
</reference>
<protein>
    <submittedName>
        <fullName evidence="4">CBS domain-containing protein</fullName>
    </submittedName>
</protein>
<dbReference type="PANTHER" id="PTHR43080">
    <property type="entry name" value="CBS DOMAIN-CONTAINING PROTEIN CBSX3, MITOCHONDRIAL"/>
    <property type="match status" value="1"/>
</dbReference>
<keyword evidence="1 2" id="KW-0129">CBS domain</keyword>
<dbReference type="PANTHER" id="PTHR43080:SF2">
    <property type="entry name" value="CBS DOMAIN-CONTAINING PROTEIN"/>
    <property type="match status" value="1"/>
</dbReference>
<dbReference type="Pfam" id="PF00571">
    <property type="entry name" value="CBS"/>
    <property type="match status" value="2"/>
</dbReference>
<dbReference type="SMART" id="SM00116">
    <property type="entry name" value="CBS"/>
    <property type="match status" value="2"/>
</dbReference>
<dbReference type="Gene3D" id="3.10.580.10">
    <property type="entry name" value="CBS-domain"/>
    <property type="match status" value="1"/>
</dbReference>
<dbReference type="AlphaFoldDB" id="A0A7Y9EC53"/>
<dbReference type="InterPro" id="IPR051257">
    <property type="entry name" value="Diverse_CBS-Domain"/>
</dbReference>
<organism evidence="4 5">
    <name type="scientific">Actinomadura luteofluorescens</name>
    <dbReference type="NCBI Taxonomy" id="46163"/>
    <lineage>
        <taxon>Bacteria</taxon>
        <taxon>Bacillati</taxon>
        <taxon>Actinomycetota</taxon>
        <taxon>Actinomycetes</taxon>
        <taxon>Streptosporangiales</taxon>
        <taxon>Thermomonosporaceae</taxon>
        <taxon>Actinomadura</taxon>
    </lineage>
</organism>
<sequence length="124" mass="13323">MRVSNVYRPTVFTCRADEPLGDVARQMIEREVGALAVLDGERVTGIITERDLAGALASSADAASQEAAGYASARVETAALDEDARDVARRMLEAGIRHLPVDDHGRLVGMVSMRDLLALETWAA</sequence>
<evidence type="ECO:0000259" key="3">
    <source>
        <dbReference type="PROSITE" id="PS51371"/>
    </source>
</evidence>
<evidence type="ECO:0000313" key="4">
    <source>
        <dbReference type="EMBL" id="NYD44988.1"/>
    </source>
</evidence>
<dbReference type="InterPro" id="IPR000644">
    <property type="entry name" value="CBS_dom"/>
</dbReference>
<evidence type="ECO:0000313" key="5">
    <source>
        <dbReference type="Proteomes" id="UP000529783"/>
    </source>
</evidence>
<dbReference type="Proteomes" id="UP000529783">
    <property type="component" value="Unassembled WGS sequence"/>
</dbReference>
<feature type="domain" description="CBS" evidence="3">
    <location>
        <begin position="71"/>
        <end position="124"/>
    </location>
</feature>
<feature type="domain" description="CBS" evidence="3">
    <location>
        <begin position="7"/>
        <end position="62"/>
    </location>
</feature>
<comment type="caution">
    <text evidence="4">The sequence shown here is derived from an EMBL/GenBank/DDBJ whole genome shotgun (WGS) entry which is preliminary data.</text>
</comment>
<accession>A0A7Y9EC53</accession>
<keyword evidence="5" id="KW-1185">Reference proteome</keyword>
<name>A0A7Y9EC53_9ACTN</name>
<evidence type="ECO:0000256" key="2">
    <source>
        <dbReference type="PROSITE-ProRule" id="PRU00703"/>
    </source>
</evidence>